<evidence type="ECO:0000313" key="3">
    <source>
        <dbReference type="Proteomes" id="UP000499080"/>
    </source>
</evidence>
<dbReference type="Proteomes" id="UP000499080">
    <property type="component" value="Unassembled WGS sequence"/>
</dbReference>
<name>A0A4Y2TBU4_ARAVE</name>
<organism evidence="2 3">
    <name type="scientific">Araneus ventricosus</name>
    <name type="common">Orbweaver spider</name>
    <name type="synonym">Epeira ventricosa</name>
    <dbReference type="NCBI Taxonomy" id="182803"/>
    <lineage>
        <taxon>Eukaryota</taxon>
        <taxon>Metazoa</taxon>
        <taxon>Ecdysozoa</taxon>
        <taxon>Arthropoda</taxon>
        <taxon>Chelicerata</taxon>
        <taxon>Arachnida</taxon>
        <taxon>Araneae</taxon>
        <taxon>Araneomorphae</taxon>
        <taxon>Entelegynae</taxon>
        <taxon>Araneoidea</taxon>
        <taxon>Araneidae</taxon>
        <taxon>Araneus</taxon>
    </lineage>
</organism>
<evidence type="ECO:0000313" key="2">
    <source>
        <dbReference type="EMBL" id="GBN98027.1"/>
    </source>
</evidence>
<sequence>MYSAKLCIEDLVKLAYMLEDHITWLSVLPVKLICGSVINIVLGVTITGHEFSLLMSKDSDYVQTAVSNSSGEHRKLIVIEQMACHEIPLQKLSYMYGEAS</sequence>
<dbReference type="EMBL" id="BGPR01027487">
    <property type="protein sequence ID" value="GBN98027.1"/>
    <property type="molecule type" value="Genomic_DNA"/>
</dbReference>
<evidence type="ECO:0000256" key="1">
    <source>
        <dbReference type="SAM" id="Phobius"/>
    </source>
</evidence>
<comment type="caution">
    <text evidence="2">The sequence shown here is derived from an EMBL/GenBank/DDBJ whole genome shotgun (WGS) entry which is preliminary data.</text>
</comment>
<keyword evidence="1" id="KW-1133">Transmembrane helix</keyword>
<feature type="transmembrane region" description="Helical" evidence="1">
    <location>
        <begin position="22"/>
        <end position="47"/>
    </location>
</feature>
<gene>
    <name evidence="2" type="ORF">AVEN_161107_1</name>
</gene>
<proteinExistence type="predicted"/>
<keyword evidence="3" id="KW-1185">Reference proteome</keyword>
<accession>A0A4Y2TBU4</accession>
<dbReference type="AlphaFoldDB" id="A0A4Y2TBU4"/>
<protein>
    <submittedName>
        <fullName evidence="2">Uncharacterized protein</fullName>
    </submittedName>
</protein>
<keyword evidence="1" id="KW-0472">Membrane</keyword>
<reference evidence="2 3" key="1">
    <citation type="journal article" date="2019" name="Sci. Rep.">
        <title>Orb-weaving spider Araneus ventricosus genome elucidates the spidroin gene catalogue.</title>
        <authorList>
            <person name="Kono N."/>
            <person name="Nakamura H."/>
            <person name="Ohtoshi R."/>
            <person name="Moran D.A.P."/>
            <person name="Shinohara A."/>
            <person name="Yoshida Y."/>
            <person name="Fujiwara M."/>
            <person name="Mori M."/>
            <person name="Tomita M."/>
            <person name="Arakawa K."/>
        </authorList>
    </citation>
    <scope>NUCLEOTIDE SEQUENCE [LARGE SCALE GENOMIC DNA]</scope>
</reference>
<keyword evidence="1" id="KW-0812">Transmembrane</keyword>